<gene>
    <name evidence="2" type="ORF">LTR09_002927</name>
</gene>
<keyword evidence="3" id="KW-1185">Reference proteome</keyword>
<feature type="compositionally biased region" description="Low complexity" evidence="1">
    <location>
        <begin position="313"/>
        <end position="338"/>
    </location>
</feature>
<feature type="compositionally biased region" description="Basic and acidic residues" evidence="1">
    <location>
        <begin position="85"/>
        <end position="100"/>
    </location>
</feature>
<dbReference type="Gene3D" id="3.30.70.330">
    <property type="match status" value="1"/>
</dbReference>
<proteinExistence type="predicted"/>
<evidence type="ECO:0000313" key="3">
    <source>
        <dbReference type="Proteomes" id="UP001271007"/>
    </source>
</evidence>
<organism evidence="2 3">
    <name type="scientific">Extremus antarcticus</name>
    <dbReference type="NCBI Taxonomy" id="702011"/>
    <lineage>
        <taxon>Eukaryota</taxon>
        <taxon>Fungi</taxon>
        <taxon>Dikarya</taxon>
        <taxon>Ascomycota</taxon>
        <taxon>Pezizomycotina</taxon>
        <taxon>Dothideomycetes</taxon>
        <taxon>Dothideomycetidae</taxon>
        <taxon>Mycosphaerellales</taxon>
        <taxon>Extremaceae</taxon>
        <taxon>Extremus</taxon>
    </lineage>
</organism>
<dbReference type="Proteomes" id="UP001271007">
    <property type="component" value="Unassembled WGS sequence"/>
</dbReference>
<feature type="region of interest" description="Disordered" evidence="1">
    <location>
        <begin position="272"/>
        <end position="344"/>
    </location>
</feature>
<dbReference type="InterPro" id="IPR012677">
    <property type="entry name" value="Nucleotide-bd_a/b_plait_sf"/>
</dbReference>
<dbReference type="EMBL" id="JAWDJX010000006">
    <property type="protein sequence ID" value="KAK3056420.1"/>
    <property type="molecule type" value="Genomic_DNA"/>
</dbReference>
<feature type="region of interest" description="Disordered" evidence="1">
    <location>
        <begin position="1"/>
        <end position="107"/>
    </location>
</feature>
<feature type="compositionally biased region" description="Basic and acidic residues" evidence="1">
    <location>
        <begin position="25"/>
        <end position="35"/>
    </location>
</feature>
<sequence>MAQTQQNNHSPWSRGIRGMQVHAVPDSDKAFDAQGRKLPWAYSLDPNASNAPTHSEPVEKGPFGRSTRRNRSTMSRSRSKTAEPGGEKEKAKMEQEKAEDAVFGSLRRRERDVLGEADGNTVAGAQQAQPAAGGKDAVKGEIEATEVMLYGFGEELQWAALDHYERVSGGLVLEDYDRQAPGQRYDVARSLSRATNQRSLTRAALKKKNTFAGGLHWIKITYDSRGAAELACARSPHIIKGHLVYAEPYLGRGPGRDEPIMASQAGAQITDPVLPTSFSTNTLNPIEGSPGNSSTTASSATATTTRQPALPHSQSTPTLSSNSPSSSTTLQTQPGQTLAAPQTPATIPRRRISGVTPAQILPVDAALMPKPAKASWSSWLGAGEVIGSTVPKKDDGSFDYDGAGVYWRVWWWVDRVLGTDWLGMKAD</sequence>
<evidence type="ECO:0000313" key="2">
    <source>
        <dbReference type="EMBL" id="KAK3056420.1"/>
    </source>
</evidence>
<protein>
    <recommendedName>
        <fullName evidence="4">Nucleoporin NUP53</fullName>
    </recommendedName>
</protein>
<feature type="compositionally biased region" description="Low complexity" evidence="1">
    <location>
        <begin position="293"/>
        <end position="305"/>
    </location>
</feature>
<accession>A0AAJ0LV83</accession>
<evidence type="ECO:0008006" key="4">
    <source>
        <dbReference type="Google" id="ProtNLM"/>
    </source>
</evidence>
<comment type="caution">
    <text evidence="2">The sequence shown here is derived from an EMBL/GenBank/DDBJ whole genome shotgun (WGS) entry which is preliminary data.</text>
</comment>
<feature type="compositionally biased region" description="Polar residues" evidence="1">
    <location>
        <begin position="1"/>
        <end position="11"/>
    </location>
</feature>
<name>A0AAJ0LV83_9PEZI</name>
<evidence type="ECO:0000256" key="1">
    <source>
        <dbReference type="SAM" id="MobiDB-lite"/>
    </source>
</evidence>
<dbReference type="AlphaFoldDB" id="A0AAJ0LV83"/>
<reference evidence="2" key="1">
    <citation type="submission" date="2023-04" db="EMBL/GenBank/DDBJ databases">
        <title>Black Yeasts Isolated from many extreme environments.</title>
        <authorList>
            <person name="Coleine C."/>
            <person name="Stajich J.E."/>
            <person name="Selbmann L."/>
        </authorList>
    </citation>
    <scope>NUCLEOTIDE SEQUENCE</scope>
    <source>
        <strain evidence="2">CCFEE 5312</strain>
    </source>
</reference>